<evidence type="ECO:0000259" key="1">
    <source>
        <dbReference type="Pfam" id="PF00561"/>
    </source>
</evidence>
<organism evidence="2 3">
    <name type="scientific">Novispirillum itersonii</name>
    <name type="common">Aquaspirillum itersonii</name>
    <dbReference type="NCBI Taxonomy" id="189"/>
    <lineage>
        <taxon>Bacteria</taxon>
        <taxon>Pseudomonadati</taxon>
        <taxon>Pseudomonadota</taxon>
        <taxon>Alphaproteobacteria</taxon>
        <taxon>Rhodospirillales</taxon>
        <taxon>Novispirillaceae</taxon>
        <taxon>Novispirillum</taxon>
    </lineage>
</organism>
<accession>A0A7W9ZF79</accession>
<proteinExistence type="predicted"/>
<name>A0A7W9ZF79_NOVIT</name>
<reference evidence="2 3" key="1">
    <citation type="submission" date="2020-08" db="EMBL/GenBank/DDBJ databases">
        <title>Genomic Encyclopedia of Type Strains, Phase IV (KMG-IV): sequencing the most valuable type-strain genomes for metagenomic binning, comparative biology and taxonomic classification.</title>
        <authorList>
            <person name="Goeker M."/>
        </authorList>
    </citation>
    <scope>NUCLEOTIDE SEQUENCE [LARGE SCALE GENOMIC DNA]</scope>
    <source>
        <strain evidence="2 3">DSM 11590</strain>
    </source>
</reference>
<dbReference type="SUPFAM" id="SSF53474">
    <property type="entry name" value="alpha/beta-Hydrolases"/>
    <property type="match status" value="1"/>
</dbReference>
<feature type="domain" description="AB hydrolase-1" evidence="1">
    <location>
        <begin position="49"/>
        <end position="259"/>
    </location>
</feature>
<dbReference type="InterPro" id="IPR000073">
    <property type="entry name" value="AB_hydrolase_1"/>
</dbReference>
<dbReference type="Proteomes" id="UP000544872">
    <property type="component" value="Unassembled WGS sequence"/>
</dbReference>
<dbReference type="InterPro" id="IPR029058">
    <property type="entry name" value="AB_hydrolase_fold"/>
</dbReference>
<dbReference type="PRINTS" id="PR00111">
    <property type="entry name" value="ABHYDROLASE"/>
</dbReference>
<dbReference type="PANTHER" id="PTHR43689">
    <property type="entry name" value="HYDROLASE"/>
    <property type="match status" value="1"/>
</dbReference>
<dbReference type="Gene3D" id="3.40.50.1820">
    <property type="entry name" value="alpha/beta hydrolase"/>
    <property type="match status" value="1"/>
</dbReference>
<dbReference type="Pfam" id="PF00561">
    <property type="entry name" value="Abhydrolase_1"/>
    <property type="match status" value="1"/>
</dbReference>
<dbReference type="RefSeq" id="WP_184263212.1">
    <property type="nucleotide sequence ID" value="NZ_JACIIX010000005.1"/>
</dbReference>
<dbReference type="EMBL" id="JACIIX010000005">
    <property type="protein sequence ID" value="MBB6210383.1"/>
    <property type="molecule type" value="Genomic_DNA"/>
</dbReference>
<evidence type="ECO:0000313" key="3">
    <source>
        <dbReference type="Proteomes" id="UP000544872"/>
    </source>
</evidence>
<gene>
    <name evidence="2" type="ORF">FHS48_001798</name>
</gene>
<dbReference type="AlphaFoldDB" id="A0A7W9ZF79"/>
<protein>
    <submittedName>
        <fullName evidence="2">Pimeloyl-ACP methyl ester carboxylesterase</fullName>
    </submittedName>
</protein>
<comment type="caution">
    <text evidence="2">The sequence shown here is derived from an EMBL/GenBank/DDBJ whole genome shotgun (WGS) entry which is preliminary data.</text>
</comment>
<keyword evidence="3" id="KW-1185">Reference proteome</keyword>
<dbReference type="PANTHER" id="PTHR43689:SF8">
    <property type="entry name" value="ALPHA_BETA-HYDROLASES SUPERFAMILY PROTEIN"/>
    <property type="match status" value="1"/>
</dbReference>
<evidence type="ECO:0000313" key="2">
    <source>
        <dbReference type="EMBL" id="MBB6210383.1"/>
    </source>
</evidence>
<sequence>MTDTASVLSPCQTRSLRVPVALPQAAGEVAVTEWLPEGESPERATGAAPVLLFHDSLGCIALWRGLPEALARATGRRVIAYDRLGFGQADRRTDTVSGNFVLEEAGVVVPQLRAALGIGRFVAMGHSVGGGMAVCTAARHPDCTGLISIAAQAYNDDRIRDGVAAAKAAFAGPGAVERLARYHGDRAAWVLSAWVDTWLSAGFADWSLRPLLAAVRCPALVIHGGDDEYGSPDHARTIGGGVSGPAETLVMPGHGHMPHREDEAGVLARITAFLAMVP</sequence>